<dbReference type="InterPro" id="IPR019079">
    <property type="entry name" value="Capsule_synth_CapA"/>
</dbReference>
<dbReference type="Proteomes" id="UP000254720">
    <property type="component" value="Unassembled WGS sequence"/>
</dbReference>
<name>A0A370GYH2_9COXI</name>
<dbReference type="InterPro" id="IPR029052">
    <property type="entry name" value="Metallo-depent_PP-like"/>
</dbReference>
<protein>
    <submittedName>
        <fullName evidence="3">Capsule synthesis protein PGA_cap</fullName>
    </submittedName>
</protein>
<proteinExistence type="inferred from homology"/>
<dbReference type="EMBL" id="QQAX01000002">
    <property type="protein sequence ID" value="RDI48651.1"/>
    <property type="molecule type" value="Genomic_DNA"/>
</dbReference>
<dbReference type="SMART" id="SM00854">
    <property type="entry name" value="PGA_cap"/>
    <property type="match status" value="1"/>
</dbReference>
<sequence length="357" mass="41938">MPSPYPWHYTLRWPMYFNWPSMRNHTAMQLVSDQYQDGIHEADDIRLLFCGDIMVQNKDRIPHLHPVLCQLIRSADLFIGNCEAPVGYHAPNARARYRFVFHMPRDYLANIIEQTGLPAHRWLLSMANNHTGDKDYEACLQPYDILTGMGVIPLGRFRADTPPLRIVQHKEWRLGFVAWTDWMNREIFPPHDPGAFRTQHILQHPWRCLKQKYRLDYLFGMPHWEYEFQHFPHRKTRALAKMLVDQLGMDFLVGIHTHTLQPMEWFERGFCAYSLGNFCGLGRAWSVKLIPLLEIRLRKVIGSHPLLAGYKMHYFFQQDQGAAVNIIPLEEASEAERSRLKQRLSRIFTMQGKEDGG</sequence>
<gene>
    <name evidence="3" type="ORF">C8D86_10279</name>
</gene>
<dbReference type="PANTHER" id="PTHR33393">
    <property type="entry name" value="POLYGLUTAMINE SYNTHESIS ACCESSORY PROTEIN RV0574C-RELATED"/>
    <property type="match status" value="1"/>
</dbReference>
<comment type="caution">
    <text evidence="3">The sequence shown here is derived from an EMBL/GenBank/DDBJ whole genome shotgun (WGS) entry which is preliminary data.</text>
</comment>
<keyword evidence="4" id="KW-1185">Reference proteome</keyword>
<dbReference type="AlphaFoldDB" id="A0A370GYH2"/>
<evidence type="ECO:0000259" key="2">
    <source>
        <dbReference type="SMART" id="SM00854"/>
    </source>
</evidence>
<evidence type="ECO:0000313" key="3">
    <source>
        <dbReference type="EMBL" id="RDI48651.1"/>
    </source>
</evidence>
<dbReference type="InterPro" id="IPR052169">
    <property type="entry name" value="CW_Biosynth-Accessory"/>
</dbReference>
<dbReference type="Pfam" id="PF09587">
    <property type="entry name" value="PGA_cap"/>
    <property type="match status" value="1"/>
</dbReference>
<reference evidence="3 4" key="1">
    <citation type="submission" date="2018-07" db="EMBL/GenBank/DDBJ databases">
        <title>Genomic Encyclopedia of Type Strains, Phase IV (KMG-IV): sequencing the most valuable type-strain genomes for metagenomic binning, comparative biology and taxonomic classification.</title>
        <authorList>
            <person name="Goeker M."/>
        </authorList>
    </citation>
    <scope>NUCLEOTIDE SEQUENCE [LARGE SCALE GENOMIC DNA]</scope>
    <source>
        <strain evidence="3 4">DSM 16500</strain>
    </source>
</reference>
<evidence type="ECO:0000256" key="1">
    <source>
        <dbReference type="ARBA" id="ARBA00005662"/>
    </source>
</evidence>
<dbReference type="PANTHER" id="PTHR33393:SF12">
    <property type="entry name" value="CAPSULE BIOSYNTHESIS PROTEIN CAPA"/>
    <property type="match status" value="1"/>
</dbReference>
<organism evidence="3 4">
    <name type="scientific">Aquicella lusitana</name>
    <dbReference type="NCBI Taxonomy" id="254246"/>
    <lineage>
        <taxon>Bacteria</taxon>
        <taxon>Pseudomonadati</taxon>
        <taxon>Pseudomonadota</taxon>
        <taxon>Gammaproteobacteria</taxon>
        <taxon>Legionellales</taxon>
        <taxon>Coxiellaceae</taxon>
        <taxon>Aquicella</taxon>
    </lineage>
</organism>
<dbReference type="RefSeq" id="WP_114833457.1">
    <property type="nucleotide sequence ID" value="NZ_LR699114.1"/>
</dbReference>
<dbReference type="SUPFAM" id="SSF56300">
    <property type="entry name" value="Metallo-dependent phosphatases"/>
    <property type="match status" value="1"/>
</dbReference>
<comment type="similarity">
    <text evidence="1">Belongs to the CapA family.</text>
</comment>
<dbReference type="OrthoDB" id="9810718at2"/>
<accession>A0A370GYH2</accession>
<feature type="domain" description="Capsule synthesis protein CapA" evidence="2">
    <location>
        <begin position="46"/>
        <end position="282"/>
    </location>
</feature>
<evidence type="ECO:0000313" key="4">
    <source>
        <dbReference type="Proteomes" id="UP000254720"/>
    </source>
</evidence>